<dbReference type="OrthoDB" id="19329at2759"/>
<dbReference type="InterPro" id="IPR036457">
    <property type="entry name" value="PPM-type-like_dom_sf"/>
</dbReference>
<keyword evidence="3" id="KW-1185">Reference proteome</keyword>
<evidence type="ECO:0000313" key="2">
    <source>
        <dbReference type="EMBL" id="SJK97361.1"/>
    </source>
</evidence>
<dbReference type="OMA" id="EYEEAKW"/>
<dbReference type="AlphaFoldDB" id="A0A284QLL7"/>
<gene>
    <name evidence="2" type="ORF">ARMOST_00613</name>
</gene>
<feature type="domain" description="PPM-type phosphatase" evidence="1">
    <location>
        <begin position="88"/>
        <end position="427"/>
    </location>
</feature>
<dbReference type="PANTHER" id="PTHR13832:SF792">
    <property type="entry name" value="GM14286P"/>
    <property type="match status" value="1"/>
</dbReference>
<evidence type="ECO:0000313" key="3">
    <source>
        <dbReference type="Proteomes" id="UP000219338"/>
    </source>
</evidence>
<sequence>MSTATKRATDLGYPEDDARWMYTLLSEPDLTNELARLASATSHGSTDSVSFQPSPNPECYSQDRYVVQDWHLSTGIWRFHAIFDGNYQALFCHMQRTDKPPGHAGEETADYAVEMLPSIMKQHIQGFLDNHKDYNSASISDVMVNAISSLDNAIAHDLLEIFPDPQALDSLSDAAIKDIINDSDRGGQNINKVLHCMRGTTVLVSLVDPTRTHLWVASLGDCQAVYGRQDESGAWDAILLSSNHNGTESSEVERIKQEHPDEPECVLRNRVLGAIAVTRALGDHEFKLPRVYTERVFLNAAPGFRTQQSVEQFIKKSFTPPYLSNIADVRHLSLEPNSRACLVMCTDGLMDLFEGESRDGGTLDIAALGRRWLEIIGPTVWTEGTNAALHLLREGLGGTDEEKVSQMMTAERTDRWMDDTTILIQRL</sequence>
<name>A0A284QLL7_ARMOS</name>
<dbReference type="InterPro" id="IPR015655">
    <property type="entry name" value="PP2C"/>
</dbReference>
<dbReference type="SMART" id="SM00332">
    <property type="entry name" value="PP2Cc"/>
    <property type="match status" value="1"/>
</dbReference>
<organism evidence="2 3">
    <name type="scientific">Armillaria ostoyae</name>
    <name type="common">Armillaria root rot fungus</name>
    <dbReference type="NCBI Taxonomy" id="47428"/>
    <lineage>
        <taxon>Eukaryota</taxon>
        <taxon>Fungi</taxon>
        <taxon>Dikarya</taxon>
        <taxon>Basidiomycota</taxon>
        <taxon>Agaricomycotina</taxon>
        <taxon>Agaricomycetes</taxon>
        <taxon>Agaricomycetidae</taxon>
        <taxon>Agaricales</taxon>
        <taxon>Marasmiineae</taxon>
        <taxon>Physalacriaceae</taxon>
        <taxon>Armillaria</taxon>
    </lineage>
</organism>
<dbReference type="SUPFAM" id="SSF81606">
    <property type="entry name" value="PP2C-like"/>
    <property type="match status" value="1"/>
</dbReference>
<evidence type="ECO:0000259" key="1">
    <source>
        <dbReference type="PROSITE" id="PS51746"/>
    </source>
</evidence>
<dbReference type="Gene3D" id="3.60.40.10">
    <property type="entry name" value="PPM-type phosphatase domain"/>
    <property type="match status" value="1"/>
</dbReference>
<accession>A0A284QLL7</accession>
<dbReference type="CDD" id="cd00143">
    <property type="entry name" value="PP2Cc"/>
    <property type="match status" value="1"/>
</dbReference>
<dbReference type="Proteomes" id="UP000219338">
    <property type="component" value="Unassembled WGS sequence"/>
</dbReference>
<dbReference type="Pfam" id="PF00481">
    <property type="entry name" value="PP2C"/>
    <property type="match status" value="1"/>
</dbReference>
<dbReference type="STRING" id="47428.A0A284QLL7"/>
<proteinExistence type="predicted"/>
<reference evidence="3" key="1">
    <citation type="journal article" date="2017" name="Nat. Ecol. Evol.">
        <title>Genome expansion and lineage-specific genetic innovations in the forest pathogenic fungi Armillaria.</title>
        <authorList>
            <person name="Sipos G."/>
            <person name="Prasanna A.N."/>
            <person name="Walter M.C."/>
            <person name="O'Connor E."/>
            <person name="Balint B."/>
            <person name="Krizsan K."/>
            <person name="Kiss B."/>
            <person name="Hess J."/>
            <person name="Varga T."/>
            <person name="Slot J."/>
            <person name="Riley R."/>
            <person name="Boka B."/>
            <person name="Rigling D."/>
            <person name="Barry K."/>
            <person name="Lee J."/>
            <person name="Mihaltcheva S."/>
            <person name="LaButti K."/>
            <person name="Lipzen A."/>
            <person name="Waldron R."/>
            <person name="Moloney N.M."/>
            <person name="Sperisen C."/>
            <person name="Kredics L."/>
            <person name="Vagvoelgyi C."/>
            <person name="Patrignani A."/>
            <person name="Fitzpatrick D."/>
            <person name="Nagy I."/>
            <person name="Doyle S."/>
            <person name="Anderson J.B."/>
            <person name="Grigoriev I.V."/>
            <person name="Gueldener U."/>
            <person name="Muensterkoetter M."/>
            <person name="Nagy L.G."/>
        </authorList>
    </citation>
    <scope>NUCLEOTIDE SEQUENCE [LARGE SCALE GENOMIC DNA]</scope>
    <source>
        <strain evidence="3">C18/9</strain>
    </source>
</reference>
<dbReference type="PROSITE" id="PS51746">
    <property type="entry name" value="PPM_2"/>
    <property type="match status" value="1"/>
</dbReference>
<dbReference type="PANTHER" id="PTHR13832">
    <property type="entry name" value="PROTEIN PHOSPHATASE 2C"/>
    <property type="match status" value="1"/>
</dbReference>
<protein>
    <recommendedName>
        <fullName evidence="1">PPM-type phosphatase domain-containing protein</fullName>
    </recommendedName>
</protein>
<dbReference type="InterPro" id="IPR001932">
    <property type="entry name" value="PPM-type_phosphatase-like_dom"/>
</dbReference>
<dbReference type="GO" id="GO:0004722">
    <property type="term" value="F:protein serine/threonine phosphatase activity"/>
    <property type="evidence" value="ECO:0007669"/>
    <property type="project" value="InterPro"/>
</dbReference>
<dbReference type="EMBL" id="FUEG01000001">
    <property type="protein sequence ID" value="SJK97361.1"/>
    <property type="molecule type" value="Genomic_DNA"/>
</dbReference>